<dbReference type="PANTHER" id="PTHR12942">
    <property type="entry name" value="STEP II SPLICING FACTOR SLU7"/>
    <property type="match status" value="1"/>
</dbReference>
<dbReference type="GO" id="GO:0005681">
    <property type="term" value="C:spliceosomal complex"/>
    <property type="evidence" value="ECO:0007669"/>
    <property type="project" value="UniProtKB-UniRule"/>
</dbReference>
<keyword evidence="5 7" id="KW-0508">mRNA splicing</keyword>
<keyword evidence="4 7" id="KW-0747">Spliceosome</keyword>
<accession>A0A7S2SN22</accession>
<evidence type="ECO:0000256" key="7">
    <source>
        <dbReference type="RuleBase" id="RU367071"/>
    </source>
</evidence>
<feature type="region of interest" description="Disordered" evidence="8">
    <location>
        <begin position="561"/>
        <end position="586"/>
    </location>
</feature>
<evidence type="ECO:0000256" key="3">
    <source>
        <dbReference type="ARBA" id="ARBA00022664"/>
    </source>
</evidence>
<dbReference type="Pfam" id="PF11708">
    <property type="entry name" value="Slu7"/>
    <property type="match status" value="2"/>
</dbReference>
<dbReference type="GO" id="GO:0030628">
    <property type="term" value="F:pre-mRNA 3'-splice site binding"/>
    <property type="evidence" value="ECO:0007669"/>
    <property type="project" value="UniProtKB-UniRule"/>
</dbReference>
<dbReference type="GO" id="GO:0000398">
    <property type="term" value="P:mRNA splicing, via spliceosome"/>
    <property type="evidence" value="ECO:0007669"/>
    <property type="project" value="UniProtKB-UniRule"/>
</dbReference>
<comment type="subcellular location">
    <subcellularLocation>
        <location evidence="1 7">Nucleus</location>
    </subcellularLocation>
</comment>
<protein>
    <recommendedName>
        <fullName evidence="7">Pre-mRNA-splicing factor SLU7</fullName>
    </recommendedName>
</protein>
<gene>
    <name evidence="10" type="ORF">RMAR1173_LOCUS16763</name>
</gene>
<dbReference type="InterPro" id="IPR039974">
    <property type="entry name" value="Splicing_factor_SLU7"/>
</dbReference>
<evidence type="ECO:0000256" key="5">
    <source>
        <dbReference type="ARBA" id="ARBA00023187"/>
    </source>
</evidence>
<sequence length="676" mass="75898">MSSLPQHKTQSYEDRKAARAQAEARQAGTAAPEVDVESGRLINPHNPEFITKRPWYLGDSGPSLNHHAVQKEKQFLNMHEADKVANQRKKRASKHASLEVGMWVEALYRGKSPWLTAKVTKLNLDGTSDIQFEDGRVQKKVTREHIKTNMAFGSMFGMEQEGKLTFDAKRDRWHGYDPTAHKLTIDRFNRMDDERRKRRQAAKDEKYRRKTAAKEAKAKAVDEKNQKKAEARKARLTSAGMGQGDAASDSPHTSDSGTESDAAVGGGRRRAAARSDDSDSDSDYDSDSDVEDDEEADDREFIQRDADAVDFQKRIARQGGVGGAQMKTTVRNLRIREDTAKYLRNLDPNSAYYDPKTRSMRDNPLPAENPEDIPFAGDNYQRISGDAVELARTTVFAWEASERSAVSGIDEVNPVSNPSQVEFARRQFELKKAKLEEDRKKSVLDKYGTGGAEHVDEGHEIRRLALGSTENYVEYGRDGRVVRGAAKAVAKSKYPEDILVNNHTQVWGSWFDRRAFRWGYGDDHSLIRNSYSSGEAGRAANEAAAAGLTTGTERERPMLEARPAEERAAAADQAAAASSRSELFGEQLAPDLDQEKLKKALKKAKKFQKDTERHEEEADDKKRKYNSMDTYEVTKEEMEAYRLTKGNTADPMFNVAEGELLDYEPEATDAKRNKKG</sequence>
<feature type="domain" description="Pre-mRNA-splicing factor SLU7" evidence="9">
    <location>
        <begin position="272"/>
        <end position="509"/>
    </location>
</feature>
<feature type="compositionally biased region" description="Basic and acidic residues" evidence="8">
    <location>
        <begin position="607"/>
        <end position="622"/>
    </location>
</feature>
<evidence type="ECO:0000313" key="10">
    <source>
        <dbReference type="EMBL" id="CAD9704910.1"/>
    </source>
</evidence>
<organism evidence="10">
    <name type="scientific">Rhizochromulina marina</name>
    <dbReference type="NCBI Taxonomy" id="1034831"/>
    <lineage>
        <taxon>Eukaryota</taxon>
        <taxon>Sar</taxon>
        <taxon>Stramenopiles</taxon>
        <taxon>Ochrophyta</taxon>
        <taxon>Dictyochophyceae</taxon>
        <taxon>Rhizochromulinales</taxon>
        <taxon>Rhizochromulina</taxon>
    </lineage>
</organism>
<dbReference type="InterPro" id="IPR021715">
    <property type="entry name" value="Slu7_dom"/>
</dbReference>
<evidence type="ECO:0000259" key="9">
    <source>
        <dbReference type="Pfam" id="PF11708"/>
    </source>
</evidence>
<dbReference type="AlphaFoldDB" id="A0A7S2SN22"/>
<proteinExistence type="inferred from homology"/>
<comment type="subunit">
    <text evidence="7">Associated with the spliceosome.</text>
</comment>
<keyword evidence="6 7" id="KW-0539">Nucleus</keyword>
<feature type="compositionally biased region" description="Polar residues" evidence="8">
    <location>
        <begin position="250"/>
        <end position="259"/>
    </location>
</feature>
<dbReference type="PANTHER" id="PTHR12942:SF2">
    <property type="entry name" value="PRE-MRNA-SPLICING FACTOR SLU7"/>
    <property type="match status" value="1"/>
</dbReference>
<name>A0A7S2SN22_9STRA</name>
<feature type="region of interest" description="Disordered" evidence="8">
    <location>
        <begin position="1"/>
        <end position="45"/>
    </location>
</feature>
<comment type="function">
    <text evidence="7">Involved in pre-mRNA splicing.</text>
</comment>
<dbReference type="EMBL" id="HBHJ01025432">
    <property type="protein sequence ID" value="CAD9704910.1"/>
    <property type="molecule type" value="Transcribed_RNA"/>
</dbReference>
<evidence type="ECO:0000256" key="1">
    <source>
        <dbReference type="ARBA" id="ARBA00004123"/>
    </source>
</evidence>
<evidence type="ECO:0000256" key="6">
    <source>
        <dbReference type="ARBA" id="ARBA00023242"/>
    </source>
</evidence>
<keyword evidence="3 7" id="KW-0507">mRNA processing</keyword>
<feature type="region of interest" description="Disordered" evidence="8">
    <location>
        <begin position="191"/>
        <end position="305"/>
    </location>
</feature>
<feature type="compositionally biased region" description="Low complexity" evidence="8">
    <location>
        <begin position="19"/>
        <end position="31"/>
    </location>
</feature>
<feature type="compositionally biased region" description="Basic and acidic residues" evidence="8">
    <location>
        <begin position="191"/>
        <end position="233"/>
    </location>
</feature>
<dbReference type="Gene3D" id="2.30.30.140">
    <property type="match status" value="1"/>
</dbReference>
<reference evidence="10" key="1">
    <citation type="submission" date="2021-01" db="EMBL/GenBank/DDBJ databases">
        <authorList>
            <person name="Corre E."/>
            <person name="Pelletier E."/>
            <person name="Niang G."/>
            <person name="Scheremetjew M."/>
            <person name="Finn R."/>
            <person name="Kale V."/>
            <person name="Holt S."/>
            <person name="Cochrane G."/>
            <person name="Meng A."/>
            <person name="Brown T."/>
            <person name="Cohen L."/>
        </authorList>
    </citation>
    <scope>NUCLEOTIDE SEQUENCE</scope>
    <source>
        <strain evidence="10">CCMP1243</strain>
    </source>
</reference>
<feature type="region of interest" description="Disordered" evidence="8">
    <location>
        <begin position="604"/>
        <end position="631"/>
    </location>
</feature>
<feature type="compositionally biased region" description="Acidic residues" evidence="8">
    <location>
        <begin position="278"/>
        <end position="298"/>
    </location>
</feature>
<feature type="domain" description="Pre-mRNA-splicing factor SLU7" evidence="9">
    <location>
        <begin position="164"/>
        <end position="230"/>
    </location>
</feature>
<evidence type="ECO:0000256" key="2">
    <source>
        <dbReference type="ARBA" id="ARBA00007203"/>
    </source>
</evidence>
<comment type="similarity">
    <text evidence="2 7">Belongs to the SLU7 family.</text>
</comment>
<evidence type="ECO:0000256" key="8">
    <source>
        <dbReference type="SAM" id="MobiDB-lite"/>
    </source>
</evidence>
<evidence type="ECO:0000256" key="4">
    <source>
        <dbReference type="ARBA" id="ARBA00022728"/>
    </source>
</evidence>
<feature type="compositionally biased region" description="Low complexity" evidence="8">
    <location>
        <begin position="570"/>
        <end position="582"/>
    </location>
</feature>